<dbReference type="PANTHER" id="PTHR43304:SF1">
    <property type="entry name" value="PAC DOMAIN-CONTAINING PROTEIN"/>
    <property type="match status" value="1"/>
</dbReference>
<dbReference type="PRINTS" id="PR00344">
    <property type="entry name" value="BCTRLSENSOR"/>
</dbReference>
<evidence type="ECO:0000256" key="2">
    <source>
        <dbReference type="ARBA" id="ARBA00012438"/>
    </source>
</evidence>
<dbReference type="InterPro" id="IPR003594">
    <property type="entry name" value="HATPase_dom"/>
</dbReference>
<reference evidence="8 9" key="1">
    <citation type="submission" date="2017-05" db="EMBL/GenBank/DDBJ databases">
        <authorList>
            <person name="Varghese N."/>
            <person name="Submissions S."/>
        </authorList>
    </citation>
    <scope>NUCLEOTIDE SEQUENCE [LARGE SCALE GENOMIC DNA]</scope>
    <source>
        <strain evidence="8 9">DSM 19036</strain>
    </source>
</reference>
<evidence type="ECO:0000259" key="7">
    <source>
        <dbReference type="PROSITE" id="PS50109"/>
    </source>
</evidence>
<protein>
    <recommendedName>
        <fullName evidence="2">histidine kinase</fullName>
        <ecNumber evidence="2">2.7.13.3</ecNumber>
    </recommendedName>
</protein>
<dbReference type="SMART" id="SM00388">
    <property type="entry name" value="HisKA"/>
    <property type="match status" value="1"/>
</dbReference>
<dbReference type="RefSeq" id="WP_142527542.1">
    <property type="nucleotide sequence ID" value="NZ_CBCSJO010000004.1"/>
</dbReference>
<proteinExistence type="predicted"/>
<dbReference type="InterPro" id="IPR036890">
    <property type="entry name" value="HATPase_C_sf"/>
</dbReference>
<dbReference type="InterPro" id="IPR004358">
    <property type="entry name" value="Sig_transdc_His_kin-like_C"/>
</dbReference>
<dbReference type="InterPro" id="IPR036097">
    <property type="entry name" value="HisK_dim/P_sf"/>
</dbReference>
<dbReference type="InterPro" id="IPR003661">
    <property type="entry name" value="HisK_dim/P_dom"/>
</dbReference>
<evidence type="ECO:0000313" key="8">
    <source>
        <dbReference type="EMBL" id="SMO56305.1"/>
    </source>
</evidence>
<dbReference type="AlphaFoldDB" id="A0A521CAB4"/>
<evidence type="ECO:0000256" key="1">
    <source>
        <dbReference type="ARBA" id="ARBA00000085"/>
    </source>
</evidence>
<keyword evidence="9" id="KW-1185">Reference proteome</keyword>
<dbReference type="SUPFAM" id="SSF47384">
    <property type="entry name" value="Homodimeric domain of signal transducing histidine kinase"/>
    <property type="match status" value="1"/>
</dbReference>
<sequence length="470" mass="54236">MLSPLQRIRSNRKIQLLILLVFSATLINITYFFLLMKENNKSIKSIRLEEQASSYTRAILSTIKDAELGQRGYMVTGRKVYLAPYNGSVKTLPKLQQTLTALIKTHFGQQDIRVMDSLNHTLAIKLEELRNTIRLREQHREERMLDVVNSDLGEHEMHKIRLLCDRLLKSFRKANDADQQNISATLVKREISVVLFSILVITAVLVMRFKIRKRDRRNARLFEEMELQNLKLIRQQQELKNLNTQFSSRNTELEHFTHIISHDLRGPLTNIISLINILEDEDYSKENNAAFKMLKNSSAGLFHRLDDLIILLRHNQGGMLLKEQVSLSQLLAEVKANYKMEIERSGTMIEADFGQSDEVLFVKIYMQSILQNLISNAIKYRDHDRQNCITLKTYREEGMLRIIVKDNGQGIDMDKYGRDIFGLFKTFHTSEDSHGVGLYLVKKQVVEMGGDITIQSAVGHGTTFNITIPS</sequence>
<organism evidence="8 9">
    <name type="scientific">Pedobacter westerhofensis</name>
    <dbReference type="NCBI Taxonomy" id="425512"/>
    <lineage>
        <taxon>Bacteria</taxon>
        <taxon>Pseudomonadati</taxon>
        <taxon>Bacteroidota</taxon>
        <taxon>Sphingobacteriia</taxon>
        <taxon>Sphingobacteriales</taxon>
        <taxon>Sphingobacteriaceae</taxon>
        <taxon>Pedobacter</taxon>
    </lineage>
</organism>
<feature type="domain" description="Histidine kinase" evidence="7">
    <location>
        <begin position="259"/>
        <end position="470"/>
    </location>
</feature>
<dbReference type="Gene3D" id="1.10.287.130">
    <property type="match status" value="1"/>
</dbReference>
<dbReference type="Proteomes" id="UP000320300">
    <property type="component" value="Unassembled WGS sequence"/>
</dbReference>
<dbReference type="CDD" id="cd19410">
    <property type="entry name" value="HK9-like_sensor"/>
    <property type="match status" value="1"/>
</dbReference>
<evidence type="ECO:0000256" key="6">
    <source>
        <dbReference type="SAM" id="Phobius"/>
    </source>
</evidence>
<dbReference type="InterPro" id="IPR005467">
    <property type="entry name" value="His_kinase_dom"/>
</dbReference>
<dbReference type="EMBL" id="FXTN01000003">
    <property type="protein sequence ID" value="SMO56305.1"/>
    <property type="molecule type" value="Genomic_DNA"/>
</dbReference>
<keyword evidence="4" id="KW-0808">Transferase</keyword>
<dbReference type="Pfam" id="PF05227">
    <property type="entry name" value="CHASE3"/>
    <property type="match status" value="1"/>
</dbReference>
<keyword evidence="6" id="KW-0812">Transmembrane</keyword>
<evidence type="ECO:0000313" key="9">
    <source>
        <dbReference type="Proteomes" id="UP000320300"/>
    </source>
</evidence>
<keyword evidence="6" id="KW-1133">Transmembrane helix</keyword>
<dbReference type="SMART" id="SM00387">
    <property type="entry name" value="HATPase_c"/>
    <property type="match status" value="1"/>
</dbReference>
<dbReference type="PROSITE" id="PS50109">
    <property type="entry name" value="HIS_KIN"/>
    <property type="match status" value="1"/>
</dbReference>
<keyword evidence="5 8" id="KW-0418">Kinase</keyword>
<dbReference type="OrthoDB" id="9811889at2"/>
<dbReference type="PANTHER" id="PTHR43304">
    <property type="entry name" value="PHYTOCHROME-LIKE PROTEIN CPH1"/>
    <property type="match status" value="1"/>
</dbReference>
<feature type="transmembrane region" description="Helical" evidence="6">
    <location>
        <begin position="191"/>
        <end position="211"/>
    </location>
</feature>
<comment type="catalytic activity">
    <reaction evidence="1">
        <text>ATP + protein L-histidine = ADP + protein N-phospho-L-histidine.</text>
        <dbReference type="EC" id="2.7.13.3"/>
    </reaction>
</comment>
<evidence type="ECO:0000256" key="5">
    <source>
        <dbReference type="ARBA" id="ARBA00022777"/>
    </source>
</evidence>
<dbReference type="EC" id="2.7.13.3" evidence="2"/>
<name>A0A521CAB4_9SPHI</name>
<dbReference type="CDD" id="cd00082">
    <property type="entry name" value="HisKA"/>
    <property type="match status" value="1"/>
</dbReference>
<dbReference type="SUPFAM" id="SSF55874">
    <property type="entry name" value="ATPase domain of HSP90 chaperone/DNA topoisomerase II/histidine kinase"/>
    <property type="match status" value="1"/>
</dbReference>
<keyword evidence="6" id="KW-0472">Membrane</keyword>
<feature type="transmembrane region" description="Helical" evidence="6">
    <location>
        <begin position="16"/>
        <end position="36"/>
    </location>
</feature>
<dbReference type="Pfam" id="PF02518">
    <property type="entry name" value="HATPase_c"/>
    <property type="match status" value="1"/>
</dbReference>
<accession>A0A521CAB4</accession>
<dbReference type="GO" id="GO:0000155">
    <property type="term" value="F:phosphorelay sensor kinase activity"/>
    <property type="evidence" value="ECO:0007669"/>
    <property type="project" value="InterPro"/>
</dbReference>
<gene>
    <name evidence="8" type="ORF">SAMN06265348_103365</name>
</gene>
<dbReference type="InterPro" id="IPR007891">
    <property type="entry name" value="CHASE3"/>
</dbReference>
<dbReference type="InterPro" id="IPR052162">
    <property type="entry name" value="Sensor_kinase/Photoreceptor"/>
</dbReference>
<evidence type="ECO:0000256" key="4">
    <source>
        <dbReference type="ARBA" id="ARBA00022679"/>
    </source>
</evidence>
<keyword evidence="3" id="KW-0597">Phosphoprotein</keyword>
<evidence type="ECO:0000256" key="3">
    <source>
        <dbReference type="ARBA" id="ARBA00022553"/>
    </source>
</evidence>
<dbReference type="Gene3D" id="3.30.565.10">
    <property type="entry name" value="Histidine kinase-like ATPase, C-terminal domain"/>
    <property type="match status" value="1"/>
</dbReference>